<dbReference type="PANTHER" id="PTHR30373">
    <property type="entry name" value="UPF0603 PROTEIN YGCG"/>
    <property type="match status" value="1"/>
</dbReference>
<proteinExistence type="predicted"/>
<feature type="domain" description="TPM" evidence="3">
    <location>
        <begin position="29"/>
        <end position="152"/>
    </location>
</feature>
<dbReference type="Proteomes" id="UP000184314">
    <property type="component" value="Unassembled WGS sequence"/>
</dbReference>
<feature type="transmembrane region" description="Helical" evidence="2">
    <location>
        <begin position="218"/>
        <end position="246"/>
    </location>
</feature>
<feature type="compositionally biased region" description="Gly residues" evidence="1">
    <location>
        <begin position="333"/>
        <end position="348"/>
    </location>
</feature>
<protein>
    <recommendedName>
        <fullName evidence="3">TPM domain-containing protein</fullName>
    </recommendedName>
</protein>
<sequence>MLKKTFFFFLLVTFYVNAQKPYYELRDFVTDSAGIFTSSQVLELNQRLVELEEKTTNQLVVVTIEELGYDTIETYANALFNQNGIGQEGKDNGLLILFSELDREVRIEVGSGLEPYITDAVASRIIRNTMIPNFKEEAYFTGINEASNQLIEFLNNPEALEEFKKEIAVEDSKEKLYMNIFLGIFFSIFIGVGGFFFLKSYVNVIEVFRGVFMGKLGVLPGVFMLLAGSFSSVFGLVFIIVPLIIGYSIYMYNSQAAAFIFDKPTLILWLLLPFFGIAAIIAFIKLKISGKEDLSISWVKNDKTYYRKTFSSSGTHSFGSGSSSSGGSSSSFSGGGGSSGGGGASGSW</sequence>
<evidence type="ECO:0000256" key="2">
    <source>
        <dbReference type="SAM" id="Phobius"/>
    </source>
</evidence>
<dbReference type="STRING" id="228958.SAMN04488007_0358"/>
<dbReference type="RefSeq" id="WP_073240691.1">
    <property type="nucleotide sequence ID" value="NZ_FQZX01000001.1"/>
</dbReference>
<feature type="transmembrane region" description="Helical" evidence="2">
    <location>
        <begin position="266"/>
        <end position="284"/>
    </location>
</feature>
<feature type="region of interest" description="Disordered" evidence="1">
    <location>
        <begin position="311"/>
        <end position="348"/>
    </location>
</feature>
<evidence type="ECO:0000259" key="3">
    <source>
        <dbReference type="Pfam" id="PF04536"/>
    </source>
</evidence>
<keyword evidence="2" id="KW-0812">Transmembrane</keyword>
<reference evidence="5" key="1">
    <citation type="submission" date="2016-11" db="EMBL/GenBank/DDBJ databases">
        <authorList>
            <person name="Varghese N."/>
            <person name="Submissions S."/>
        </authorList>
    </citation>
    <scope>NUCLEOTIDE SEQUENCE [LARGE SCALE GENOMIC DNA]</scope>
    <source>
        <strain evidence="5">DSM 16478</strain>
    </source>
</reference>
<gene>
    <name evidence="4" type="ORF">SAMN04488007_0358</name>
</gene>
<feature type="compositionally biased region" description="Low complexity" evidence="1">
    <location>
        <begin position="311"/>
        <end position="332"/>
    </location>
</feature>
<evidence type="ECO:0000313" key="5">
    <source>
        <dbReference type="Proteomes" id="UP000184314"/>
    </source>
</evidence>
<keyword evidence="5" id="KW-1185">Reference proteome</keyword>
<keyword evidence="2" id="KW-1133">Transmembrane helix</keyword>
<dbReference type="OrthoDB" id="9810918at2"/>
<dbReference type="Gene3D" id="3.10.310.50">
    <property type="match status" value="1"/>
</dbReference>
<dbReference type="PANTHER" id="PTHR30373:SF2">
    <property type="entry name" value="UPF0603 PROTEIN YGCG"/>
    <property type="match status" value="1"/>
</dbReference>
<name>A0A1M6JCB3_9FLAO</name>
<accession>A0A1M6JCB3</accession>
<evidence type="ECO:0000256" key="1">
    <source>
        <dbReference type="SAM" id="MobiDB-lite"/>
    </source>
</evidence>
<dbReference type="AlphaFoldDB" id="A0A1M6JCB3"/>
<organism evidence="4 5">
    <name type="scientific">Maribacter aquivivus</name>
    <dbReference type="NCBI Taxonomy" id="228958"/>
    <lineage>
        <taxon>Bacteria</taxon>
        <taxon>Pseudomonadati</taxon>
        <taxon>Bacteroidota</taxon>
        <taxon>Flavobacteriia</taxon>
        <taxon>Flavobacteriales</taxon>
        <taxon>Flavobacteriaceae</taxon>
        <taxon>Maribacter</taxon>
    </lineage>
</organism>
<dbReference type="Pfam" id="PF04536">
    <property type="entry name" value="TPM_phosphatase"/>
    <property type="match status" value="1"/>
</dbReference>
<keyword evidence="2" id="KW-0472">Membrane</keyword>
<dbReference type="EMBL" id="FQZX01000001">
    <property type="protein sequence ID" value="SHJ44386.1"/>
    <property type="molecule type" value="Genomic_DNA"/>
</dbReference>
<dbReference type="InterPro" id="IPR007621">
    <property type="entry name" value="TPM_dom"/>
</dbReference>
<evidence type="ECO:0000313" key="4">
    <source>
        <dbReference type="EMBL" id="SHJ44386.1"/>
    </source>
</evidence>
<feature type="transmembrane region" description="Helical" evidence="2">
    <location>
        <begin position="176"/>
        <end position="198"/>
    </location>
</feature>